<feature type="compositionally biased region" description="Low complexity" evidence="12">
    <location>
        <begin position="651"/>
        <end position="667"/>
    </location>
</feature>
<keyword evidence="5" id="KW-0067">ATP-binding</keyword>
<evidence type="ECO:0000259" key="14">
    <source>
        <dbReference type="PROSITE" id="PS51194"/>
    </source>
</evidence>
<keyword evidence="11" id="KW-0175">Coiled coil</keyword>
<evidence type="ECO:0000256" key="9">
    <source>
        <dbReference type="ARBA" id="ARBA00034617"/>
    </source>
</evidence>
<dbReference type="AlphaFoldDB" id="A0A0V0R3H2"/>
<sequence>MSDSDIDLDQILEEHDKEKSEIEAQDINQSQKLNPFMEKLLEKRNNFVQSFNNNVKIQSESIQIANEMEMQSNKMELEDENGIIQEVPQFVQSNLKKNYYFADVKKWINQQFQWDQDVMHESLNTFNIKKFRNNQRAIINCTMSGHDVLAIMPTGGGKSLTFQLPSVVQTGVTIVVMPLVSLIYDQCGQMNALKIKAYALTGSMTKEKISQIYRECRSKEDFPKILFVTPEKIQASDSFKSVMFDLYQSKKLIRFVIDEAHCVSNWGHEFRKDYLLLKQLRLNFPGVPILALTATATEKVKIDIINQLNMKNTLYFQSSFNRPNLIYEVRNKRSGKVIDTCRDMMEFIRDNYPNKSGIIYCNAQKQCEEVAQQMTNLGIKSKHYHAGMGEKYKNSVQDEWMQDDIQVIVATIAFGMGINKPNVRFVLHFTFSKSVENYYQEAGRAGRDGKALLILEKVHELHIQDCPITSQQLVTLLKGNKIKTKIKTYQLKFEQSMLNGYLKSWGQNEIQKMLQVLKQEQFLLERAKRKMGHTIMYLTILKASITKFKQLQEFKIEIYEEIKANLKNSGKDSGNKGAEVQKNQKKVIKLLAPADSVDVLNKINYGDLDEFQFQNSSNKKKENKKNKLNKDKNIINQQKINFNNFVNFKANQNSKGNSSYQQQNKQQIKNEEDQEQNGQDFLDIDMLENFAYDQKKKNMGSKYKNMTFSSPFKDLEQQRVIEIEEEQMLQYAKNKGKKIFDKETGFLNQNQFDILLDKLMEIRKHLFNIYKDQMGENLNIETFMATSIIEEMCKFLPQKFYDIAQNEYLKKVTILQSNGDDFLKVINQFIQTWNINKDDYVIFDVDDTNEENEEVFDYAQNRLDNGVVEEEENKEENIKERMEEEIDKQIDLDEDMQELLNQELNNFEMNNDQEYKNVNNNEITKIQGKQQNDQQNMEQQNNLQNNINSYQFNRTVYESDDDEDLDIDDILRQTQEEMENQKLSQQQNQMDFQNTLSQKQQKDTELKVDCGLKNEYQIQDQQKGESNKIVQENNEENYSKNQQNLQFIGGKRPFNQQEDEVLQQETNQQQSQNLQEINNLINKYNGNTLN</sequence>
<evidence type="ECO:0000256" key="11">
    <source>
        <dbReference type="SAM" id="Coils"/>
    </source>
</evidence>
<evidence type="ECO:0000256" key="5">
    <source>
        <dbReference type="ARBA" id="ARBA00022840"/>
    </source>
</evidence>
<dbReference type="Gene3D" id="3.40.50.300">
    <property type="entry name" value="P-loop containing nucleotide triphosphate hydrolases"/>
    <property type="match status" value="2"/>
</dbReference>
<comment type="similarity">
    <text evidence="1">Belongs to the helicase family. RecQ subfamily.</text>
</comment>
<proteinExistence type="inferred from homology"/>
<evidence type="ECO:0000259" key="13">
    <source>
        <dbReference type="PROSITE" id="PS51192"/>
    </source>
</evidence>
<keyword evidence="8" id="KW-0539">Nucleus</keyword>
<dbReference type="InterPro" id="IPR014001">
    <property type="entry name" value="Helicase_ATP-bd"/>
</dbReference>
<feature type="domain" description="Helicase C-terminal" evidence="14">
    <location>
        <begin position="340"/>
        <end position="497"/>
    </location>
</feature>
<dbReference type="FunFam" id="3.40.50.300:FF:001456">
    <property type="entry name" value="ATP-dependent DNA helicase"/>
    <property type="match status" value="1"/>
</dbReference>
<evidence type="ECO:0000256" key="3">
    <source>
        <dbReference type="ARBA" id="ARBA00022801"/>
    </source>
</evidence>
<dbReference type="SUPFAM" id="SSF52540">
    <property type="entry name" value="P-loop containing nucleoside triphosphate hydrolases"/>
    <property type="match status" value="1"/>
</dbReference>
<evidence type="ECO:0000313" key="15">
    <source>
        <dbReference type="EMBL" id="KRX08880.1"/>
    </source>
</evidence>
<dbReference type="InterPro" id="IPR004589">
    <property type="entry name" value="DNA_helicase_ATP-dep_RecQ"/>
</dbReference>
<feature type="domain" description="Helicase ATP-binding" evidence="13">
    <location>
        <begin position="139"/>
        <end position="314"/>
    </location>
</feature>
<dbReference type="GO" id="GO:0005524">
    <property type="term" value="F:ATP binding"/>
    <property type="evidence" value="ECO:0007669"/>
    <property type="project" value="UniProtKB-KW"/>
</dbReference>
<keyword evidence="16" id="KW-1185">Reference proteome</keyword>
<gene>
    <name evidence="15" type="ORF">PPERSA_08984</name>
</gene>
<dbReference type="OrthoDB" id="10261556at2759"/>
<dbReference type="EMBL" id="LDAU01000057">
    <property type="protein sequence ID" value="KRX08880.1"/>
    <property type="molecule type" value="Genomic_DNA"/>
</dbReference>
<comment type="caution">
    <text evidence="15">The sequence shown here is derived from an EMBL/GenBank/DDBJ whole genome shotgun (WGS) entry which is preliminary data.</text>
</comment>
<evidence type="ECO:0000256" key="10">
    <source>
        <dbReference type="ARBA" id="ARBA00034808"/>
    </source>
</evidence>
<dbReference type="PROSITE" id="PS51194">
    <property type="entry name" value="HELICASE_CTER"/>
    <property type="match status" value="1"/>
</dbReference>
<dbReference type="GO" id="GO:0003677">
    <property type="term" value="F:DNA binding"/>
    <property type="evidence" value="ECO:0007669"/>
    <property type="project" value="UniProtKB-KW"/>
</dbReference>
<dbReference type="GO" id="GO:0005634">
    <property type="term" value="C:nucleus"/>
    <property type="evidence" value="ECO:0007669"/>
    <property type="project" value="TreeGrafter"/>
</dbReference>
<dbReference type="PROSITE" id="PS51192">
    <property type="entry name" value="HELICASE_ATP_BIND_1"/>
    <property type="match status" value="1"/>
</dbReference>
<feature type="compositionally biased region" description="Polar residues" evidence="12">
    <location>
        <begin position="981"/>
        <end position="999"/>
    </location>
</feature>
<dbReference type="PANTHER" id="PTHR13710">
    <property type="entry name" value="DNA HELICASE RECQ FAMILY MEMBER"/>
    <property type="match status" value="1"/>
</dbReference>
<feature type="coiled-coil region" evidence="11">
    <location>
        <begin position="865"/>
        <end position="902"/>
    </location>
</feature>
<dbReference type="GO" id="GO:0000724">
    <property type="term" value="P:double-strand break repair via homologous recombination"/>
    <property type="evidence" value="ECO:0007669"/>
    <property type="project" value="TreeGrafter"/>
</dbReference>
<evidence type="ECO:0000256" key="4">
    <source>
        <dbReference type="ARBA" id="ARBA00022806"/>
    </source>
</evidence>
<dbReference type="InParanoid" id="A0A0V0R3H2"/>
<evidence type="ECO:0000256" key="2">
    <source>
        <dbReference type="ARBA" id="ARBA00022741"/>
    </source>
</evidence>
<dbReference type="Proteomes" id="UP000054937">
    <property type="component" value="Unassembled WGS sequence"/>
</dbReference>
<dbReference type="CDD" id="cd17920">
    <property type="entry name" value="DEXHc_RecQ"/>
    <property type="match status" value="1"/>
</dbReference>
<dbReference type="SMART" id="SM00490">
    <property type="entry name" value="HELICc"/>
    <property type="match status" value="1"/>
</dbReference>
<protein>
    <recommendedName>
        <fullName evidence="10">DNA 3'-5' helicase</fullName>
        <ecNumber evidence="10">5.6.2.4</ecNumber>
    </recommendedName>
</protein>
<dbReference type="GO" id="GO:0016787">
    <property type="term" value="F:hydrolase activity"/>
    <property type="evidence" value="ECO:0007669"/>
    <property type="project" value="UniProtKB-KW"/>
</dbReference>
<dbReference type="GO" id="GO:0043138">
    <property type="term" value="F:3'-5' DNA helicase activity"/>
    <property type="evidence" value="ECO:0007669"/>
    <property type="project" value="UniProtKB-EC"/>
</dbReference>
<accession>A0A0V0R3H2</accession>
<dbReference type="EC" id="5.6.2.4" evidence="10"/>
<dbReference type="NCBIfam" id="TIGR00614">
    <property type="entry name" value="recQ_fam"/>
    <property type="match status" value="1"/>
</dbReference>
<evidence type="ECO:0000256" key="12">
    <source>
        <dbReference type="SAM" id="MobiDB-lite"/>
    </source>
</evidence>
<dbReference type="CDD" id="cd18794">
    <property type="entry name" value="SF2_C_RecQ"/>
    <property type="match status" value="1"/>
</dbReference>
<keyword evidence="3 15" id="KW-0378">Hydrolase</keyword>
<dbReference type="GO" id="GO:0005694">
    <property type="term" value="C:chromosome"/>
    <property type="evidence" value="ECO:0007669"/>
    <property type="project" value="TreeGrafter"/>
</dbReference>
<feature type="region of interest" description="Disordered" evidence="12">
    <location>
        <begin position="978"/>
        <end position="1000"/>
    </location>
</feature>
<dbReference type="InterPro" id="IPR011545">
    <property type="entry name" value="DEAD/DEAH_box_helicase_dom"/>
</dbReference>
<dbReference type="FunFam" id="3.40.50.300:FF:000296">
    <property type="entry name" value="ATP-dependent DNA helicase RecQ"/>
    <property type="match status" value="1"/>
</dbReference>
<dbReference type="Pfam" id="PF00270">
    <property type="entry name" value="DEAD"/>
    <property type="match status" value="1"/>
</dbReference>
<evidence type="ECO:0000256" key="1">
    <source>
        <dbReference type="ARBA" id="ARBA00005446"/>
    </source>
</evidence>
<dbReference type="InterPro" id="IPR001650">
    <property type="entry name" value="Helicase_C-like"/>
</dbReference>
<keyword evidence="4" id="KW-0347">Helicase</keyword>
<feature type="region of interest" description="Disordered" evidence="12">
    <location>
        <begin position="1059"/>
        <end position="1090"/>
    </location>
</feature>
<dbReference type="PANTHER" id="PTHR13710:SF153">
    <property type="entry name" value="RECQ-LIKE DNA HELICASE BLM"/>
    <property type="match status" value="1"/>
</dbReference>
<feature type="region of interest" description="Disordered" evidence="12">
    <location>
        <begin position="651"/>
        <end position="676"/>
    </location>
</feature>
<keyword evidence="6" id="KW-0238">DNA-binding</keyword>
<organism evidence="15 16">
    <name type="scientific">Pseudocohnilembus persalinus</name>
    <name type="common">Ciliate</name>
    <dbReference type="NCBI Taxonomy" id="266149"/>
    <lineage>
        <taxon>Eukaryota</taxon>
        <taxon>Sar</taxon>
        <taxon>Alveolata</taxon>
        <taxon>Ciliophora</taxon>
        <taxon>Intramacronucleata</taxon>
        <taxon>Oligohymenophorea</taxon>
        <taxon>Scuticociliatia</taxon>
        <taxon>Philasterida</taxon>
        <taxon>Pseudocohnilembidae</taxon>
        <taxon>Pseudocohnilembus</taxon>
    </lineage>
</organism>
<name>A0A0V0R3H2_PSEPJ</name>
<keyword evidence="7" id="KW-0413">Isomerase</keyword>
<dbReference type="SMART" id="SM00487">
    <property type="entry name" value="DEXDc"/>
    <property type="match status" value="1"/>
</dbReference>
<reference evidence="15 16" key="1">
    <citation type="journal article" date="2015" name="Sci. Rep.">
        <title>Genome of the facultative scuticociliatosis pathogen Pseudocohnilembus persalinus provides insight into its virulence through horizontal gene transfer.</title>
        <authorList>
            <person name="Xiong J."/>
            <person name="Wang G."/>
            <person name="Cheng J."/>
            <person name="Tian M."/>
            <person name="Pan X."/>
            <person name="Warren A."/>
            <person name="Jiang C."/>
            <person name="Yuan D."/>
            <person name="Miao W."/>
        </authorList>
    </citation>
    <scope>NUCLEOTIDE SEQUENCE [LARGE SCALE GENOMIC DNA]</scope>
    <source>
        <strain evidence="15">36N120E</strain>
    </source>
</reference>
<evidence type="ECO:0000256" key="7">
    <source>
        <dbReference type="ARBA" id="ARBA00023235"/>
    </source>
</evidence>
<dbReference type="GO" id="GO:0005737">
    <property type="term" value="C:cytoplasm"/>
    <property type="evidence" value="ECO:0007669"/>
    <property type="project" value="TreeGrafter"/>
</dbReference>
<feature type="compositionally biased region" description="Low complexity" evidence="12">
    <location>
        <begin position="1063"/>
        <end position="1082"/>
    </location>
</feature>
<evidence type="ECO:0000256" key="6">
    <source>
        <dbReference type="ARBA" id="ARBA00023125"/>
    </source>
</evidence>
<evidence type="ECO:0000313" key="16">
    <source>
        <dbReference type="Proteomes" id="UP000054937"/>
    </source>
</evidence>
<dbReference type="Pfam" id="PF00271">
    <property type="entry name" value="Helicase_C"/>
    <property type="match status" value="1"/>
</dbReference>
<evidence type="ECO:0000256" key="8">
    <source>
        <dbReference type="ARBA" id="ARBA00023242"/>
    </source>
</evidence>
<comment type="catalytic activity">
    <reaction evidence="9">
        <text>Couples ATP hydrolysis with the unwinding of duplex DNA by translocating in the 3'-5' direction.</text>
        <dbReference type="EC" id="5.6.2.4"/>
    </reaction>
</comment>
<dbReference type="GO" id="GO:0009378">
    <property type="term" value="F:four-way junction helicase activity"/>
    <property type="evidence" value="ECO:0007669"/>
    <property type="project" value="TreeGrafter"/>
</dbReference>
<keyword evidence="2" id="KW-0547">Nucleotide-binding</keyword>
<dbReference type="InterPro" id="IPR027417">
    <property type="entry name" value="P-loop_NTPase"/>
</dbReference>